<feature type="domain" description="FAD dependent oxidoreductase" evidence="9">
    <location>
        <begin position="7"/>
        <end position="372"/>
    </location>
</feature>
<reference evidence="10 11" key="1">
    <citation type="submission" date="2017-12" db="EMBL/GenBank/DDBJ databases">
        <title>Sequencing, de novo assembly and annotation of complete genome of a new Thraustochytrid species, strain FCC1311.</title>
        <authorList>
            <person name="Sedici K."/>
            <person name="Godart F."/>
            <person name="Aiese Cigliano R."/>
            <person name="Sanseverino W."/>
            <person name="Barakat M."/>
            <person name="Ortet P."/>
            <person name="Marechal E."/>
            <person name="Cagnac O."/>
            <person name="Amato A."/>
        </authorList>
    </citation>
    <scope>NUCLEOTIDE SEQUENCE [LARGE SCALE GENOMIC DNA]</scope>
</reference>
<comment type="cofactor">
    <cofactor evidence="1">
        <name>FAD</name>
        <dbReference type="ChEBI" id="CHEBI:57692"/>
    </cofactor>
</comment>
<dbReference type="GO" id="GO:0047545">
    <property type="term" value="F:(S)-2-hydroxyglutarate dehydrogenase activity"/>
    <property type="evidence" value="ECO:0007669"/>
    <property type="project" value="UniProtKB-EC"/>
</dbReference>
<dbReference type="PANTHER" id="PTHR43104">
    <property type="entry name" value="L-2-HYDROXYGLUTARATE DEHYDROGENASE, MITOCHONDRIAL"/>
    <property type="match status" value="1"/>
</dbReference>
<evidence type="ECO:0000256" key="1">
    <source>
        <dbReference type="ARBA" id="ARBA00001974"/>
    </source>
</evidence>
<evidence type="ECO:0000259" key="9">
    <source>
        <dbReference type="Pfam" id="PF01266"/>
    </source>
</evidence>
<organism evidence="10 11">
    <name type="scientific">Hondaea fermentalgiana</name>
    <dbReference type="NCBI Taxonomy" id="2315210"/>
    <lineage>
        <taxon>Eukaryota</taxon>
        <taxon>Sar</taxon>
        <taxon>Stramenopiles</taxon>
        <taxon>Bigyra</taxon>
        <taxon>Labyrinthulomycetes</taxon>
        <taxon>Thraustochytrida</taxon>
        <taxon>Thraustochytriidae</taxon>
        <taxon>Hondaea</taxon>
    </lineage>
</organism>
<evidence type="ECO:0000256" key="5">
    <source>
        <dbReference type="ARBA" id="ARBA00036066"/>
    </source>
</evidence>
<comment type="similarity">
    <text evidence="6">Belongs to the L2HGDH family.</text>
</comment>
<evidence type="ECO:0000256" key="8">
    <source>
        <dbReference type="ARBA" id="ARBA00041137"/>
    </source>
</evidence>
<accession>A0A2R5GVR4</accession>
<dbReference type="OrthoDB" id="498204at2759"/>
<gene>
    <name evidence="10" type="ORF">FCC1311_087262</name>
</gene>
<sequence>MQRRSAAVIGAGVVGLATARALAQRGLDVTVLEKGAQVANETSARNSGVIHGGMYYPDGSLKARACVAGRRLLYEFCDAHAVPYRVRQKLIVATSEDELSTLDSILQKAQAAGLDEAHGDALRKISAEEASELEPELQCTGALLSPRTGVIDIHAYVLALQGDAEANGAMVAFQTQVDRIESQTQGGFLVQTKESGDFEFDIVINCAGLGAVDVASARTSPPPEAIPRARFAKGNYFRLEGCKTPFEKLIYPVPEVGGLGVHITIDISGQARFGPDVQWLEGNQDPSAIDYTVDPSRGESFYASIRKYWPGLPDGSLAPDFSGVRPKLDVSGPQDFTILGPRRHGAKGLVHCLGIESPGLTSSLALANLVVDCALEDSSS</sequence>
<evidence type="ECO:0000256" key="6">
    <source>
        <dbReference type="ARBA" id="ARBA00037941"/>
    </source>
</evidence>
<evidence type="ECO:0000256" key="3">
    <source>
        <dbReference type="ARBA" id="ARBA00022827"/>
    </source>
</evidence>
<evidence type="ECO:0000313" key="11">
    <source>
        <dbReference type="Proteomes" id="UP000241890"/>
    </source>
</evidence>
<protein>
    <recommendedName>
        <fullName evidence="8">L-2-hydroxyglutarate dehydrogenase, mitochondrial</fullName>
        <ecNumber evidence="7">1.1.99.2</ecNumber>
    </recommendedName>
</protein>
<evidence type="ECO:0000256" key="7">
    <source>
        <dbReference type="ARBA" id="ARBA00038878"/>
    </source>
</evidence>
<keyword evidence="4" id="KW-0560">Oxidoreductase</keyword>
<name>A0A2R5GVR4_9STRA</name>
<dbReference type="SUPFAM" id="SSF51905">
    <property type="entry name" value="FAD/NAD(P)-binding domain"/>
    <property type="match status" value="1"/>
</dbReference>
<dbReference type="Pfam" id="PF01266">
    <property type="entry name" value="DAO"/>
    <property type="match status" value="1"/>
</dbReference>
<dbReference type="InterPro" id="IPR036188">
    <property type="entry name" value="FAD/NAD-bd_sf"/>
</dbReference>
<proteinExistence type="inferred from homology"/>
<keyword evidence="2" id="KW-0285">Flavoprotein</keyword>
<comment type="caution">
    <text evidence="10">The sequence shown here is derived from an EMBL/GenBank/DDBJ whole genome shotgun (WGS) entry which is preliminary data.</text>
</comment>
<evidence type="ECO:0000313" key="10">
    <source>
        <dbReference type="EMBL" id="GBG32501.1"/>
    </source>
</evidence>
<dbReference type="Proteomes" id="UP000241890">
    <property type="component" value="Unassembled WGS sequence"/>
</dbReference>
<evidence type="ECO:0000256" key="2">
    <source>
        <dbReference type="ARBA" id="ARBA00022630"/>
    </source>
</evidence>
<dbReference type="Gene3D" id="3.50.50.60">
    <property type="entry name" value="FAD/NAD(P)-binding domain"/>
    <property type="match status" value="1"/>
</dbReference>
<dbReference type="InterPro" id="IPR006076">
    <property type="entry name" value="FAD-dep_OxRdtase"/>
</dbReference>
<evidence type="ECO:0000256" key="4">
    <source>
        <dbReference type="ARBA" id="ARBA00023002"/>
    </source>
</evidence>
<dbReference type="EC" id="1.1.99.2" evidence="7"/>
<dbReference type="InParanoid" id="A0A2R5GVR4"/>
<keyword evidence="3" id="KW-0274">FAD</keyword>
<dbReference type="EMBL" id="BEYU01000122">
    <property type="protein sequence ID" value="GBG32501.1"/>
    <property type="molecule type" value="Genomic_DNA"/>
</dbReference>
<dbReference type="PANTHER" id="PTHR43104:SF4">
    <property type="entry name" value="L-2-HYDROXYGLUTARATE DEHYDROGENASE, MITOCHONDRIAL"/>
    <property type="match status" value="1"/>
</dbReference>
<comment type="catalytic activity">
    <reaction evidence="5">
        <text>(S)-2-hydroxyglutarate + A = 2-oxoglutarate + AH2</text>
        <dbReference type="Rhea" id="RHEA:21252"/>
        <dbReference type="ChEBI" id="CHEBI:13193"/>
        <dbReference type="ChEBI" id="CHEBI:16782"/>
        <dbReference type="ChEBI" id="CHEBI:16810"/>
        <dbReference type="ChEBI" id="CHEBI:17499"/>
        <dbReference type="EC" id="1.1.99.2"/>
    </reaction>
</comment>
<keyword evidence="11" id="KW-1185">Reference proteome</keyword>
<dbReference type="Gene3D" id="3.30.9.10">
    <property type="entry name" value="D-Amino Acid Oxidase, subunit A, domain 2"/>
    <property type="match status" value="1"/>
</dbReference>
<dbReference type="AlphaFoldDB" id="A0A2R5GVR4"/>